<proteinExistence type="predicted"/>
<feature type="chain" id="PRO_5034607712" evidence="1">
    <location>
        <begin position="17"/>
        <end position="252"/>
    </location>
</feature>
<sequence>MVYFLLLITTIISTRSTLWPDSAAILREAELPQPDLKVCRRHQEVHRLHRLQYVHHLPQRPQPQLVRPLHHPRQLAHLPLQLRVRARERLRQTLLHRRHLRTDLQFPPYCPPLELVDPAQLRRAKVAQVARVHAQEEVRQLRLEPEARLGVEEVDECVGAPPSDPVGGTLQRGGPWRGVCADRVGPCGGGPGAEEALVQRDGPVDEGAVRVPAGAAEIAPQAAELARPHRHEDELVRVHGRRVVRDRARPYL</sequence>
<protein>
    <submittedName>
        <fullName evidence="2">(wild Malaysian banana) hypothetical protein</fullName>
    </submittedName>
</protein>
<accession>A0A8D7AZ39</accession>
<reference evidence="2" key="1">
    <citation type="submission" date="2021-03" db="EMBL/GenBank/DDBJ databases">
        <authorList>
            <consortium name="Genoscope - CEA"/>
            <person name="William W."/>
        </authorList>
    </citation>
    <scope>NUCLEOTIDE SEQUENCE</scope>
    <source>
        <strain evidence="2">Doubled-haploid Pahang</strain>
    </source>
</reference>
<dbReference type="AlphaFoldDB" id="A0A8D7AZ39"/>
<gene>
    <name evidence="2" type="ORF">GSMUA_288980.1</name>
</gene>
<feature type="signal peptide" evidence="1">
    <location>
        <begin position="1"/>
        <end position="16"/>
    </location>
</feature>
<dbReference type="EMBL" id="HG996466">
    <property type="protein sequence ID" value="CAG1858603.1"/>
    <property type="molecule type" value="Genomic_DNA"/>
</dbReference>
<name>A0A8D7AZ39_MUSAM</name>
<organism evidence="2">
    <name type="scientific">Musa acuminata subsp. malaccensis</name>
    <name type="common">Wild banana</name>
    <name type="synonym">Musa malaccensis</name>
    <dbReference type="NCBI Taxonomy" id="214687"/>
    <lineage>
        <taxon>Eukaryota</taxon>
        <taxon>Viridiplantae</taxon>
        <taxon>Streptophyta</taxon>
        <taxon>Embryophyta</taxon>
        <taxon>Tracheophyta</taxon>
        <taxon>Spermatophyta</taxon>
        <taxon>Magnoliopsida</taxon>
        <taxon>Liliopsida</taxon>
        <taxon>Zingiberales</taxon>
        <taxon>Musaceae</taxon>
        <taxon>Musa</taxon>
    </lineage>
</organism>
<evidence type="ECO:0000313" key="2">
    <source>
        <dbReference type="EMBL" id="CAG1858603.1"/>
    </source>
</evidence>
<keyword evidence="1" id="KW-0732">Signal</keyword>
<evidence type="ECO:0000256" key="1">
    <source>
        <dbReference type="SAM" id="SignalP"/>
    </source>
</evidence>